<dbReference type="PANTHER" id="PTHR46066:SF2">
    <property type="entry name" value="CHITINASE DOMAIN-CONTAINING PROTEIN 1"/>
    <property type="match status" value="1"/>
</dbReference>
<proteinExistence type="predicted"/>
<dbReference type="InterPro" id="IPR001223">
    <property type="entry name" value="Glyco_hydro18_cat"/>
</dbReference>
<name>A0A060BRJ2_9CHLR</name>
<dbReference type="GO" id="GO:0005975">
    <property type="term" value="P:carbohydrate metabolic process"/>
    <property type="evidence" value="ECO:0007669"/>
    <property type="project" value="InterPro"/>
</dbReference>
<organism evidence="2">
    <name type="scientific">uncultured Chloroflexus sp</name>
    <dbReference type="NCBI Taxonomy" id="214040"/>
    <lineage>
        <taxon>Bacteria</taxon>
        <taxon>Bacillati</taxon>
        <taxon>Chloroflexota</taxon>
        <taxon>Chloroflexia</taxon>
        <taxon>Chloroflexales</taxon>
        <taxon>Chloroflexineae</taxon>
        <taxon>Chloroflexaceae</taxon>
        <taxon>Chloroflexus</taxon>
        <taxon>environmental samples</taxon>
    </lineage>
</organism>
<dbReference type="Gene3D" id="3.20.20.80">
    <property type="entry name" value="Glycosidases"/>
    <property type="match status" value="1"/>
</dbReference>
<feature type="non-terminal residue" evidence="2">
    <location>
        <position position="162"/>
    </location>
</feature>
<dbReference type="InterPro" id="IPR017853">
    <property type="entry name" value="GH"/>
</dbReference>
<dbReference type="EMBL" id="KF118308">
    <property type="protein sequence ID" value="AIA85569.1"/>
    <property type="molecule type" value="Genomic_DNA"/>
</dbReference>
<evidence type="ECO:0000259" key="1">
    <source>
        <dbReference type="PROSITE" id="PS51910"/>
    </source>
</evidence>
<reference evidence="2" key="1">
    <citation type="journal article" date="2013" name="Environ. Microbiol.">
        <title>Seasonally variable intestinal metagenomes of the red palm weevil (Rhynchophorus ferrugineus).</title>
        <authorList>
            <person name="Jia S."/>
            <person name="Zhang X."/>
            <person name="Zhang G."/>
            <person name="Yin A."/>
            <person name="Zhang S."/>
            <person name="Li F."/>
            <person name="Wang L."/>
            <person name="Zhao D."/>
            <person name="Yun Q."/>
            <person name="Tala"/>
            <person name="Wang J."/>
            <person name="Sun G."/>
            <person name="Baabdullah M."/>
            <person name="Yu X."/>
            <person name="Hu S."/>
            <person name="Al-Mssallem I.S."/>
            <person name="Yu J."/>
        </authorList>
    </citation>
    <scope>NUCLEOTIDE SEQUENCE</scope>
</reference>
<dbReference type="Pfam" id="PF00704">
    <property type="entry name" value="Glyco_hydro_18"/>
    <property type="match status" value="1"/>
</dbReference>
<dbReference type="PANTHER" id="PTHR46066">
    <property type="entry name" value="CHITINASE DOMAIN-CONTAINING PROTEIN 1 FAMILY MEMBER"/>
    <property type="match status" value="1"/>
</dbReference>
<dbReference type="SUPFAM" id="SSF51445">
    <property type="entry name" value="(Trans)glycosidases"/>
    <property type="match status" value="1"/>
</dbReference>
<dbReference type="AlphaFoldDB" id="A0A060BRJ2"/>
<feature type="domain" description="GH18" evidence="1">
    <location>
        <begin position="1"/>
        <end position="162"/>
    </location>
</feature>
<sequence>MWTIPDGTPNRDTLLNNADIIREVNPFWYTLAADGTIEGSARDLDFFAELSARGVRVLPTIGNAFARERVHHAIQTPEARSAHVELLLNLVLENDFDGLDVDYESLYAEDKEDFSLFIEALGEAFHAHDKLLSIAVHPKQDATGGWAGARGAGLVHVWARRW</sequence>
<accession>A0A060BRJ2</accession>
<protein>
    <submittedName>
        <fullName evidence="2">Glyco_hydro_18</fullName>
    </submittedName>
</protein>
<evidence type="ECO:0000313" key="2">
    <source>
        <dbReference type="EMBL" id="AIA85569.1"/>
    </source>
</evidence>
<dbReference type="PROSITE" id="PS51910">
    <property type="entry name" value="GH18_2"/>
    <property type="match status" value="1"/>
</dbReference>